<keyword evidence="4" id="KW-0677">Repeat</keyword>
<dbReference type="STRING" id="1317117.ATO7_10302"/>
<dbReference type="Pfam" id="PF13365">
    <property type="entry name" value="Trypsin_2"/>
    <property type="match status" value="1"/>
</dbReference>
<feature type="binding site" evidence="8">
    <location>
        <position position="129"/>
    </location>
    <ligand>
        <name>substrate</name>
    </ligand>
</feature>
<feature type="binding site" evidence="8">
    <location>
        <begin position="200"/>
        <end position="202"/>
    </location>
    <ligand>
        <name>substrate</name>
    </ligand>
</feature>
<dbReference type="PANTHER" id="PTHR22939:SF129">
    <property type="entry name" value="SERINE PROTEASE HTRA2, MITOCHONDRIAL"/>
    <property type="match status" value="1"/>
</dbReference>
<dbReference type="CDD" id="cd10839">
    <property type="entry name" value="cpPDZ1_DegP-like"/>
    <property type="match status" value="1"/>
</dbReference>
<proteinExistence type="inferred from homology"/>
<dbReference type="Gene3D" id="2.30.42.10">
    <property type="match status" value="2"/>
</dbReference>
<dbReference type="PRINTS" id="PR00834">
    <property type="entry name" value="PROTEASES2C"/>
</dbReference>
<keyword evidence="5" id="KW-0378">Hydrolase</keyword>
<feature type="domain" description="PDZ" evidence="10">
    <location>
        <begin position="272"/>
        <end position="337"/>
    </location>
</feature>
<evidence type="ECO:0000256" key="8">
    <source>
        <dbReference type="PIRSR" id="PIRSR611782-2"/>
    </source>
</evidence>
<dbReference type="OrthoDB" id="9758917at2"/>
<feature type="binding site" evidence="8">
    <location>
        <position position="99"/>
    </location>
    <ligand>
        <name>substrate</name>
    </ligand>
</feature>
<dbReference type="SMART" id="SM00228">
    <property type="entry name" value="PDZ"/>
    <property type="match status" value="2"/>
</dbReference>
<feature type="signal peptide" evidence="9">
    <location>
        <begin position="1"/>
        <end position="19"/>
    </location>
</feature>
<dbReference type="InterPro" id="IPR011782">
    <property type="entry name" value="Pept_S1C_Do"/>
</dbReference>
<evidence type="ECO:0000259" key="10">
    <source>
        <dbReference type="PROSITE" id="PS50106"/>
    </source>
</evidence>
<dbReference type="InterPro" id="IPR001940">
    <property type="entry name" value="Peptidase_S1C"/>
</dbReference>
<name>A0A1Y1SEK9_9GAMM</name>
<protein>
    <submittedName>
        <fullName evidence="11">HtrA protease/chaperone protein / Serine protease (Protease DO)</fullName>
    </submittedName>
</protein>
<evidence type="ECO:0000256" key="4">
    <source>
        <dbReference type="ARBA" id="ARBA00022737"/>
    </source>
</evidence>
<dbReference type="FunFam" id="2.40.10.10:FF:000001">
    <property type="entry name" value="Periplasmic serine protease DegS"/>
    <property type="match status" value="1"/>
</dbReference>
<dbReference type="PROSITE" id="PS50106">
    <property type="entry name" value="PDZ"/>
    <property type="match status" value="2"/>
</dbReference>
<dbReference type="SUPFAM" id="SSF50156">
    <property type="entry name" value="PDZ domain-like"/>
    <property type="match status" value="2"/>
</dbReference>
<dbReference type="InterPro" id="IPR001478">
    <property type="entry name" value="PDZ"/>
</dbReference>
<dbReference type="AlphaFoldDB" id="A0A1Y1SEK9"/>
<sequence length="449" mass="47474">MRKTLLLALSLLIMPAAHAALPQAVADEPLPSLAPMLKQVTPAVVNVLVKGKGQVQHPFFNDPNFRQFFGDRVPEREVRGLGSGVIVNAKQGLVLTNHHVIAQADEIKVRLADDRELEAELVGSDPDSDVAVLRIPSKDLTAVDIGDSDKLEVGDFVVAIGNPFGLRQTVTSGIVSAKGRSGLGNRYENFIQTDASINRGNSGGALVDLRGRLVGINTAIISTSGGSVGIGFAIPIKLAMSVMDQIVEHGSVKRGMLGVIGQDLTPELAKAFGLDAARGAVVARVLEDSAAEAAGLKSGDIITKVDGQEIRNFDALRNAIGLYREGDKVKIDYLRDGERMSVKLALGKSTLPGAASLDHPRLNGATLRDLPEDHPLADQLDGGVLVEDVERSSPAAEAGLRPGDVITSVNRNAVNSLSALGEVLENTEDDAQLLLHLNRGQGALFLLLR</sequence>
<evidence type="ECO:0000256" key="2">
    <source>
        <dbReference type="ARBA" id="ARBA00022670"/>
    </source>
</evidence>
<evidence type="ECO:0000256" key="5">
    <source>
        <dbReference type="ARBA" id="ARBA00022801"/>
    </source>
</evidence>
<evidence type="ECO:0000256" key="9">
    <source>
        <dbReference type="SAM" id="SignalP"/>
    </source>
</evidence>
<dbReference type="GO" id="GO:0004252">
    <property type="term" value="F:serine-type endopeptidase activity"/>
    <property type="evidence" value="ECO:0007669"/>
    <property type="project" value="InterPro"/>
</dbReference>
<evidence type="ECO:0000256" key="6">
    <source>
        <dbReference type="ARBA" id="ARBA00022825"/>
    </source>
</evidence>
<organism evidence="11 12">
    <name type="scientific">Oceanococcus atlanticus</name>
    <dbReference type="NCBI Taxonomy" id="1317117"/>
    <lineage>
        <taxon>Bacteria</taxon>
        <taxon>Pseudomonadati</taxon>
        <taxon>Pseudomonadota</taxon>
        <taxon>Gammaproteobacteria</taxon>
        <taxon>Chromatiales</taxon>
        <taxon>Oceanococcaceae</taxon>
        <taxon>Oceanococcus</taxon>
    </lineage>
</organism>
<evidence type="ECO:0000313" key="11">
    <source>
        <dbReference type="EMBL" id="ORE87426.1"/>
    </source>
</evidence>
<dbReference type="GO" id="GO:0006508">
    <property type="term" value="P:proteolysis"/>
    <property type="evidence" value="ECO:0007669"/>
    <property type="project" value="UniProtKB-KW"/>
</dbReference>
<keyword evidence="3 9" id="KW-0732">Signal</keyword>
<dbReference type="Proteomes" id="UP000192342">
    <property type="component" value="Unassembled WGS sequence"/>
</dbReference>
<feature type="active site" description="Charge relay system" evidence="7">
    <location>
        <position position="129"/>
    </location>
</feature>
<reference evidence="11 12" key="1">
    <citation type="submission" date="2013-04" db="EMBL/GenBank/DDBJ databases">
        <title>Oceanococcus atlanticus 22II-S10r2 Genome Sequencing.</title>
        <authorList>
            <person name="Lai Q."/>
            <person name="Li G."/>
            <person name="Shao Z."/>
        </authorList>
    </citation>
    <scope>NUCLEOTIDE SEQUENCE [LARGE SCALE GENOMIC DNA]</scope>
    <source>
        <strain evidence="11 12">22II-S10r2</strain>
    </source>
</reference>
<feature type="active site" description="Charge relay system" evidence="7">
    <location>
        <position position="99"/>
    </location>
</feature>
<feature type="chain" id="PRO_5039662654" evidence="9">
    <location>
        <begin position="20"/>
        <end position="449"/>
    </location>
</feature>
<feature type="binding site" evidence="8">
    <location>
        <begin position="257"/>
        <end position="261"/>
    </location>
    <ligand>
        <name>substrate</name>
    </ligand>
</feature>
<gene>
    <name evidence="11" type="ORF">ATO7_10302</name>
</gene>
<keyword evidence="6" id="KW-0720">Serine protease</keyword>
<dbReference type="SUPFAM" id="SSF50494">
    <property type="entry name" value="Trypsin-like serine proteases"/>
    <property type="match status" value="1"/>
</dbReference>
<dbReference type="InterPro" id="IPR036034">
    <property type="entry name" value="PDZ_sf"/>
</dbReference>
<comment type="similarity">
    <text evidence="1">Belongs to the peptidase S1C family.</text>
</comment>
<evidence type="ECO:0000256" key="3">
    <source>
        <dbReference type="ARBA" id="ARBA00022729"/>
    </source>
</evidence>
<dbReference type="Gene3D" id="2.40.10.120">
    <property type="match status" value="1"/>
</dbReference>
<evidence type="ECO:0000256" key="7">
    <source>
        <dbReference type="PIRSR" id="PIRSR611782-1"/>
    </source>
</evidence>
<accession>A0A1Y1SEK9</accession>
<keyword evidence="2 11" id="KW-0645">Protease</keyword>
<dbReference type="Pfam" id="PF13180">
    <property type="entry name" value="PDZ_2"/>
    <property type="match status" value="2"/>
</dbReference>
<dbReference type="RefSeq" id="WP_083561660.1">
    <property type="nucleotide sequence ID" value="NZ_AQQV01000002.1"/>
</dbReference>
<dbReference type="NCBIfam" id="TIGR02037">
    <property type="entry name" value="degP_htrA_DO"/>
    <property type="match status" value="1"/>
</dbReference>
<dbReference type="PANTHER" id="PTHR22939">
    <property type="entry name" value="SERINE PROTEASE FAMILY S1C HTRA-RELATED"/>
    <property type="match status" value="1"/>
</dbReference>
<evidence type="ECO:0000256" key="1">
    <source>
        <dbReference type="ARBA" id="ARBA00010541"/>
    </source>
</evidence>
<comment type="caution">
    <text evidence="11">The sequence shown here is derived from an EMBL/GenBank/DDBJ whole genome shotgun (WGS) entry which is preliminary data.</text>
</comment>
<evidence type="ECO:0000313" key="12">
    <source>
        <dbReference type="Proteomes" id="UP000192342"/>
    </source>
</evidence>
<dbReference type="EMBL" id="AQQV01000002">
    <property type="protein sequence ID" value="ORE87426.1"/>
    <property type="molecule type" value="Genomic_DNA"/>
</dbReference>
<feature type="domain" description="PDZ" evidence="10">
    <location>
        <begin position="364"/>
        <end position="439"/>
    </location>
</feature>
<feature type="active site" description="Charge relay system" evidence="7">
    <location>
        <position position="202"/>
    </location>
</feature>
<keyword evidence="12" id="KW-1185">Reference proteome</keyword>
<dbReference type="InterPro" id="IPR009003">
    <property type="entry name" value="Peptidase_S1_PA"/>
</dbReference>